<gene>
    <name evidence="1" type="ORF">NM688_g2773</name>
</gene>
<proteinExistence type="predicted"/>
<name>A0ACC1T7J9_9APHY</name>
<reference evidence="1" key="1">
    <citation type="submission" date="2022-07" db="EMBL/GenBank/DDBJ databases">
        <title>Genome Sequence of Phlebia brevispora.</title>
        <authorList>
            <person name="Buettner E."/>
        </authorList>
    </citation>
    <scope>NUCLEOTIDE SEQUENCE</scope>
    <source>
        <strain evidence="1">MPL23</strain>
    </source>
</reference>
<evidence type="ECO:0000313" key="1">
    <source>
        <dbReference type="EMBL" id="KAJ3555081.1"/>
    </source>
</evidence>
<evidence type="ECO:0000313" key="2">
    <source>
        <dbReference type="Proteomes" id="UP001148662"/>
    </source>
</evidence>
<keyword evidence="2" id="KW-1185">Reference proteome</keyword>
<dbReference type="EMBL" id="JANHOG010000367">
    <property type="protein sequence ID" value="KAJ3555081.1"/>
    <property type="molecule type" value="Genomic_DNA"/>
</dbReference>
<organism evidence="1 2">
    <name type="scientific">Phlebia brevispora</name>
    <dbReference type="NCBI Taxonomy" id="194682"/>
    <lineage>
        <taxon>Eukaryota</taxon>
        <taxon>Fungi</taxon>
        <taxon>Dikarya</taxon>
        <taxon>Basidiomycota</taxon>
        <taxon>Agaricomycotina</taxon>
        <taxon>Agaricomycetes</taxon>
        <taxon>Polyporales</taxon>
        <taxon>Meruliaceae</taxon>
        <taxon>Phlebia</taxon>
    </lineage>
</organism>
<dbReference type="Proteomes" id="UP001148662">
    <property type="component" value="Unassembled WGS sequence"/>
</dbReference>
<sequence>MPVRVRLGMQLSEPSRFPTLTPPTLTSDIRLDRPFLLGLIWADVLHLALSEADFSTYVPYVSLLQSHEFDRREPADMKISAAPLVLLASSVPFVLGHGQVHSVTTSYGTYAAADAYAAVDPTSPLRKLNTYGPAANFTGPDITCGPGGNTPVTPPAQADAGGLVTFDWEDWYSVHPGPVMTYIAECVGGCASFVGDTGNVWVKIDQDQYNPYRGDIPWGENVIRLETQVYSVHIPEGLKPGEYLLRHEILGLHVAYQVMGAQFYPNCLQLEIVNGGDETLPEGIPLPGSYDPYDPGILVNLYEITPAQSNYTAPGGPVVLPGGTGDWGNEAYGYLNTPPASAPITTATIPIATSSSAPSITSALIPTRRHPLLDCHLLEHYLLRSRTLVYRHSCSCGGQGWTGA</sequence>
<protein>
    <submittedName>
        <fullName evidence="1">Uncharacterized protein</fullName>
    </submittedName>
</protein>
<comment type="caution">
    <text evidence="1">The sequence shown here is derived from an EMBL/GenBank/DDBJ whole genome shotgun (WGS) entry which is preliminary data.</text>
</comment>
<accession>A0ACC1T7J9</accession>